<dbReference type="PANTHER" id="PTHR34700">
    <property type="entry name" value="POTASSIUM BINDING PROTEIN KBP"/>
    <property type="match status" value="1"/>
</dbReference>
<dbReference type="PROSITE" id="PS51782">
    <property type="entry name" value="LYSM"/>
    <property type="match status" value="1"/>
</dbReference>
<dbReference type="AlphaFoldDB" id="A0A0R0CSC3"/>
<evidence type="ECO:0000256" key="1">
    <source>
        <dbReference type="SAM" id="SignalP"/>
    </source>
</evidence>
<dbReference type="InterPro" id="IPR052196">
    <property type="entry name" value="Bact_Kbp"/>
</dbReference>
<dbReference type="RefSeq" id="WP_057658509.1">
    <property type="nucleotide sequence ID" value="NZ_LDJL01000010.1"/>
</dbReference>
<feature type="signal peptide" evidence="1">
    <location>
        <begin position="1"/>
        <end position="22"/>
    </location>
</feature>
<keyword evidence="1" id="KW-0732">Signal</keyword>
<gene>
    <name evidence="3" type="ORF">ABB29_09595</name>
</gene>
<dbReference type="OrthoDB" id="9765158at2"/>
<protein>
    <submittedName>
        <fullName evidence="3">Peptidoglycan-binding protein LysM</fullName>
    </submittedName>
</protein>
<dbReference type="Gene3D" id="3.10.350.10">
    <property type="entry name" value="LysM domain"/>
    <property type="match status" value="1"/>
</dbReference>
<dbReference type="Pfam" id="PF01476">
    <property type="entry name" value="LysM"/>
    <property type="match status" value="1"/>
</dbReference>
<feature type="domain" description="LysM" evidence="2">
    <location>
        <begin position="31"/>
        <end position="79"/>
    </location>
</feature>
<dbReference type="STRING" id="344882.ABB29_09595"/>
<dbReference type="EMBL" id="LDJL01000010">
    <property type="protein sequence ID" value="KRG69346.1"/>
    <property type="molecule type" value="Genomic_DNA"/>
</dbReference>
<proteinExistence type="predicted"/>
<dbReference type="PANTHER" id="PTHR34700:SF4">
    <property type="entry name" value="PHAGE-LIKE ELEMENT PBSX PROTEIN XKDP"/>
    <property type="match status" value="1"/>
</dbReference>
<dbReference type="Proteomes" id="UP000052052">
    <property type="component" value="Unassembled WGS sequence"/>
</dbReference>
<comment type="caution">
    <text evidence="3">The sequence shown here is derived from an EMBL/GenBank/DDBJ whole genome shotgun (WGS) entry which is preliminary data.</text>
</comment>
<accession>A0A0R0CSC3</accession>
<reference evidence="3 4" key="1">
    <citation type="submission" date="2015-05" db="EMBL/GenBank/DDBJ databases">
        <title>Genome sequencing and analysis of members of genus Stenotrophomonas.</title>
        <authorList>
            <person name="Patil P.P."/>
            <person name="Midha S."/>
            <person name="Patil P.B."/>
        </authorList>
    </citation>
    <scope>NUCLEOTIDE SEQUENCE [LARGE SCALE GENOMIC DNA]</scope>
    <source>
        <strain evidence="3 4">DSM 21858</strain>
    </source>
</reference>
<evidence type="ECO:0000313" key="4">
    <source>
        <dbReference type="Proteomes" id="UP000052052"/>
    </source>
</evidence>
<evidence type="ECO:0000313" key="3">
    <source>
        <dbReference type="EMBL" id="KRG69346.1"/>
    </source>
</evidence>
<dbReference type="InterPro" id="IPR018392">
    <property type="entry name" value="LysM"/>
</dbReference>
<evidence type="ECO:0000259" key="2">
    <source>
        <dbReference type="PROSITE" id="PS51782"/>
    </source>
</evidence>
<organism evidence="3 4">
    <name type="scientific">Pseudoxanthomonas dokdonensis</name>
    <dbReference type="NCBI Taxonomy" id="344882"/>
    <lineage>
        <taxon>Bacteria</taxon>
        <taxon>Pseudomonadati</taxon>
        <taxon>Pseudomonadota</taxon>
        <taxon>Gammaproteobacteria</taxon>
        <taxon>Lysobacterales</taxon>
        <taxon>Lysobacteraceae</taxon>
        <taxon>Pseudoxanthomonas</taxon>
    </lineage>
</organism>
<sequence length="389" mass="42941">MFKSFRTVLAVAIMTVGTYAAAAEMAEGHPDTYVVKRGDTLWDISARFLKKPWLWPEIWQANPQIRNPHLIYPGDVISLAYLDRVAVEQGPRQEAPINAIPLADVEPFLKDLRITEDFEDLPYVAGLEDDRMHAVSGQRAYVLGLDNAQPGQRYAVVRPSMRYTQTRVVSSGQYPTFQENLDFRGDRVKGATADWDRMWSTSELTGKGPVELLGNELQQMAVGTVVQGRTPGSDTISLKLELGGNEVRIGDRIVPVEAQPYDLQFFPHAPAVPAPEGKLQIASVANAFTSGGPRDVVAISGGSREGIDNGTVLSIWRPGSYPNNDVRWPNSSRIDDAKRDGAGRVALPDEYAGHVMVFRTFEKVSYGLVMEAVKPARVGYELKHPDATY</sequence>
<dbReference type="CDD" id="cd00118">
    <property type="entry name" value="LysM"/>
    <property type="match status" value="1"/>
</dbReference>
<dbReference type="InterPro" id="IPR036779">
    <property type="entry name" value="LysM_dom_sf"/>
</dbReference>
<dbReference type="SMART" id="SM00257">
    <property type="entry name" value="LysM"/>
    <property type="match status" value="1"/>
</dbReference>
<dbReference type="PATRIC" id="fig|344882.3.peg.286"/>
<dbReference type="SUPFAM" id="SSF54106">
    <property type="entry name" value="LysM domain"/>
    <property type="match status" value="1"/>
</dbReference>
<feature type="chain" id="PRO_5006394485" evidence="1">
    <location>
        <begin position="23"/>
        <end position="389"/>
    </location>
</feature>
<name>A0A0R0CSC3_9GAMM</name>
<keyword evidence="4" id="KW-1185">Reference proteome</keyword>